<dbReference type="EMBL" id="JAYRBN010000119">
    <property type="protein sequence ID" value="KAL2719703.1"/>
    <property type="molecule type" value="Genomic_DNA"/>
</dbReference>
<comment type="caution">
    <text evidence="1">The sequence shown here is derived from an EMBL/GenBank/DDBJ whole genome shotgun (WGS) entry which is preliminary data.</text>
</comment>
<proteinExistence type="predicted"/>
<evidence type="ECO:0000313" key="1">
    <source>
        <dbReference type="EMBL" id="KAL2719703.1"/>
    </source>
</evidence>
<keyword evidence="2" id="KW-1185">Reference proteome</keyword>
<protein>
    <submittedName>
        <fullName evidence="1">Uncharacterized protein</fullName>
    </submittedName>
</protein>
<organism evidence="1 2">
    <name type="scientific">Vespula maculifrons</name>
    <name type="common">Eastern yellow jacket</name>
    <name type="synonym">Wasp</name>
    <dbReference type="NCBI Taxonomy" id="7453"/>
    <lineage>
        <taxon>Eukaryota</taxon>
        <taxon>Metazoa</taxon>
        <taxon>Ecdysozoa</taxon>
        <taxon>Arthropoda</taxon>
        <taxon>Hexapoda</taxon>
        <taxon>Insecta</taxon>
        <taxon>Pterygota</taxon>
        <taxon>Neoptera</taxon>
        <taxon>Endopterygota</taxon>
        <taxon>Hymenoptera</taxon>
        <taxon>Apocrita</taxon>
        <taxon>Aculeata</taxon>
        <taxon>Vespoidea</taxon>
        <taxon>Vespidae</taxon>
        <taxon>Vespinae</taxon>
        <taxon>Vespula</taxon>
    </lineage>
</organism>
<reference evidence="1 2" key="1">
    <citation type="journal article" date="2024" name="Ann. Entomol. Soc. Am.">
        <title>Genomic analyses of the southern and eastern yellowjacket wasps (Hymenoptera: Vespidae) reveal evolutionary signatures of social life.</title>
        <authorList>
            <person name="Catto M.A."/>
            <person name="Caine P.B."/>
            <person name="Orr S.E."/>
            <person name="Hunt B.G."/>
            <person name="Goodisman M.A.D."/>
        </authorList>
    </citation>
    <scope>NUCLEOTIDE SEQUENCE [LARGE SCALE GENOMIC DNA]</scope>
    <source>
        <strain evidence="1">232</strain>
        <tissue evidence="1">Head and thorax</tissue>
    </source>
</reference>
<gene>
    <name evidence="1" type="ORF">V1477_021197</name>
</gene>
<evidence type="ECO:0000313" key="2">
    <source>
        <dbReference type="Proteomes" id="UP001607303"/>
    </source>
</evidence>
<sequence>MAGTTNLDEYYIAPFYKTTFEWRQEETEHMLLKASNGRLVDGLVDGANGFWIKVEAYWYLNRLIFENDLMCIFIDFRYSVRADTHLNYSLNIQQI</sequence>
<dbReference type="Proteomes" id="UP001607303">
    <property type="component" value="Unassembled WGS sequence"/>
</dbReference>
<dbReference type="AlphaFoldDB" id="A0ABD2AGG2"/>
<accession>A0ABD2AGG2</accession>
<name>A0ABD2AGG2_VESMC</name>